<dbReference type="Proteomes" id="UP000244090">
    <property type="component" value="Unassembled WGS sequence"/>
</dbReference>
<reference evidence="1 2" key="1">
    <citation type="submission" date="2018-04" db="EMBL/GenBank/DDBJ databases">
        <title>Genomic Encyclopedia of Archaeal and Bacterial Type Strains, Phase II (KMG-II): from individual species to whole genera.</title>
        <authorList>
            <person name="Goeker M."/>
        </authorList>
    </citation>
    <scope>NUCLEOTIDE SEQUENCE [LARGE SCALE GENOMIC DNA]</scope>
    <source>
        <strain evidence="1 2">DSM 25731</strain>
    </source>
</reference>
<protein>
    <submittedName>
        <fullName evidence="1">Uncharacterized protein</fullName>
    </submittedName>
</protein>
<proteinExistence type="predicted"/>
<dbReference type="AlphaFoldDB" id="A0A2T6BUU9"/>
<organism evidence="1 2">
    <name type="scientific">Kordia periserrulae</name>
    <dbReference type="NCBI Taxonomy" id="701523"/>
    <lineage>
        <taxon>Bacteria</taxon>
        <taxon>Pseudomonadati</taxon>
        <taxon>Bacteroidota</taxon>
        <taxon>Flavobacteriia</taxon>
        <taxon>Flavobacteriales</taxon>
        <taxon>Flavobacteriaceae</taxon>
        <taxon>Kordia</taxon>
    </lineage>
</organism>
<dbReference type="OrthoDB" id="1438308at2"/>
<evidence type="ECO:0000313" key="2">
    <source>
        <dbReference type="Proteomes" id="UP000244090"/>
    </source>
</evidence>
<dbReference type="EMBL" id="QBKT01000008">
    <property type="protein sequence ID" value="PTX59833.1"/>
    <property type="molecule type" value="Genomic_DNA"/>
</dbReference>
<accession>A0A2T6BUU9</accession>
<gene>
    <name evidence="1" type="ORF">C8N46_108146</name>
</gene>
<name>A0A2T6BUU9_9FLAO</name>
<keyword evidence="2" id="KW-1185">Reference proteome</keyword>
<evidence type="ECO:0000313" key="1">
    <source>
        <dbReference type="EMBL" id="PTX59833.1"/>
    </source>
</evidence>
<sequence>MKKKILVLFFTGHLVLIFFQAFWANLDSYWSFHYDETLKIPVLSMFKQNRYTEPYYIFSGINTGYGFYGTHTSTEKYLKIIYLDANDKKIKSDRYFELTGTNAIMRLEGYASFLTNYVAETEKLIELDTTDVSDTSPEVVKLRKRYNYRKDYVVKTLKWLGKQKAKDIPNCTSYTVKIITIVPENVWNRNRNTKPNIYVVQEGTFPVQ</sequence>
<dbReference type="RefSeq" id="WP_108115991.1">
    <property type="nucleotide sequence ID" value="NZ_QBKT01000008.1"/>
</dbReference>
<comment type="caution">
    <text evidence="1">The sequence shown here is derived from an EMBL/GenBank/DDBJ whole genome shotgun (WGS) entry which is preliminary data.</text>
</comment>